<dbReference type="GO" id="GO:0002052">
    <property type="term" value="P:positive regulation of neuroblast proliferation"/>
    <property type="evidence" value="ECO:0007669"/>
    <property type="project" value="TreeGrafter"/>
</dbReference>
<dbReference type="InterPro" id="IPR013783">
    <property type="entry name" value="Ig-like_fold"/>
</dbReference>
<dbReference type="Pfam" id="PF07686">
    <property type="entry name" value="V-set"/>
    <property type="match status" value="1"/>
</dbReference>
<feature type="region of interest" description="Disordered" evidence="15">
    <location>
        <begin position="1183"/>
        <end position="1220"/>
    </location>
</feature>
<reference evidence="22" key="1">
    <citation type="submission" date="2016-05" db="EMBL/GenBank/DDBJ databases">
        <authorList>
            <person name="Lavstsen T."/>
            <person name="Jespersen J.S."/>
        </authorList>
    </citation>
    <scope>NUCLEOTIDE SEQUENCE</scope>
    <source>
        <tissue evidence="22">Brain</tissue>
    </source>
</reference>
<dbReference type="CDD" id="cd00054">
    <property type="entry name" value="EGF_CA"/>
    <property type="match status" value="2"/>
</dbReference>
<dbReference type="SUPFAM" id="SSF57196">
    <property type="entry name" value="EGF/Laminin"/>
    <property type="match status" value="1"/>
</dbReference>
<keyword evidence="3 12" id="KW-0245">EGF-like domain</keyword>
<keyword evidence="2" id="KW-0964">Secreted</keyword>
<evidence type="ECO:0000256" key="4">
    <source>
        <dbReference type="ARBA" id="ARBA00022659"/>
    </source>
</evidence>
<evidence type="ECO:0000256" key="13">
    <source>
        <dbReference type="PROSITE-ProRule" id="PRU00302"/>
    </source>
</evidence>
<feature type="disulfide bond" evidence="12">
    <location>
        <begin position="980"/>
        <end position="989"/>
    </location>
</feature>
<evidence type="ECO:0000256" key="16">
    <source>
        <dbReference type="SAM" id="SignalP"/>
    </source>
</evidence>
<dbReference type="SUPFAM" id="SSF48726">
    <property type="entry name" value="Immunoglobulin"/>
    <property type="match status" value="1"/>
</dbReference>
<dbReference type="InterPro" id="IPR000742">
    <property type="entry name" value="EGF"/>
</dbReference>
<keyword evidence="5 16" id="KW-0732">Signal</keyword>
<dbReference type="PROSITE" id="PS50963">
    <property type="entry name" value="LINK_2"/>
    <property type="match status" value="2"/>
</dbReference>
<sequence>MELTRCAAERQILFALTLLLLLASGLASSIVNMRRITLPTVQQMLAGEAVLPCVFTLQTSSSVQPPHILWTHSRPPAGGQGAPLEETVLSAKGDVIKVNKAFSGRIVLPGYAANPLNATMEIFSLRTDDSGTYHCQVALGNHYEVDTVPLVVSGVVFHYQAPDTRYAFSFSDAQRACEENSAQIASPAQLWAAYHDGLASCSAGWLGDQTVRYSIQSPELGCYGHKEFSAGVRNYGKRDPKEMFDVYCFAKELDGEVFHSSVPGRLSLSSASDRCVSLGGQLATPGQLYLAWRAGLDSCAPGWLSDGSVRYPVSWPRPECGGSQLGVHTVTPNSTADNTSLLYDAYCYRGKVKETGSDSEIYTSPWKPWSYLTGSSDAESAATDSSNLTAQQTTTLAGSSKDSEVSPSNWTGLVDLEEEETPHRNSTDPWTSESSVSFVTLQLIPGQSSFDWGELMEPGPNSEEFIRPPVRPTPAEKEVISKIVKSIWKPWNYLVGTGDEEGTRRPSGHIEEEEIATKATDVGSNPSSPASPGLFSWGTSWFSSPSVEKTTSPEEDHTTHLTSSLTSFSNSPTAESVRILETSETRTFAPSSLSPEITSTKEPWITVDAETTTQQVDKREETVTSRASGRGGRGRGKKNRGEDKNRGEEKVKGEEEGSGEITGAEAKGEIQVSRRPVGTSKPRERPRERSRERGHRKGQSRTTTTTITMTTVSPLETTAVTTVGTERNVSTSSAAENPSLSTSQESSQTLSISPSPSPTTATSSSYASQSDSLLEILSLPPSPSLPSSSPPIITSPTSYTQTSSYSPSLSPSSLTSQPHISLTSQTQTVGSVASPQTEVSDSTTDSLTTPTRVTEDGVAVNTSVGDTLTLPGPQDDEESTWSHSVGSGALLPGSMEEENHKGGANISTTTLSPTVEVEPCVANPCLHGGKCLPQGTGYSCYCPQGYAGENCEIDIDDCQSEPCENGGTCIDKIDSFLCLCLPSYGGDTCEKDIEGCEHGWRKFHGHCYRYFSHRHTWEDAEKDCREHSAHLSSVLSKAEQEFINGLGHDNAWVGLNDRTVEEDFQWTDGNELVYENWRESQPDNFFAGGEDCVVTIAHEDGKWNDVPCNYNLPYICRKGTVLCGTPPAVENAHLIGRRRSHYDIHAVVRYQCSEGFYQRHIPTSRCRADGSWERPRIVCTKSRRSHQYRRHHHNQHHDRRRNRRHGGEGRRVREDVHSDY</sequence>
<dbReference type="PROSITE" id="PS01241">
    <property type="entry name" value="LINK_1"/>
    <property type="match status" value="1"/>
</dbReference>
<evidence type="ECO:0000256" key="9">
    <source>
        <dbReference type="ARBA" id="ARBA00023157"/>
    </source>
</evidence>
<evidence type="ECO:0000259" key="20">
    <source>
        <dbReference type="PROSITE" id="PS50923"/>
    </source>
</evidence>
<dbReference type="GO" id="GO:0005509">
    <property type="term" value="F:calcium ion binding"/>
    <property type="evidence" value="ECO:0007669"/>
    <property type="project" value="InterPro"/>
</dbReference>
<feature type="compositionally biased region" description="Basic residues" evidence="15">
    <location>
        <begin position="1183"/>
        <end position="1204"/>
    </location>
</feature>
<keyword evidence="11" id="KW-0393">Immunoglobulin domain</keyword>
<dbReference type="InterPro" id="IPR003599">
    <property type="entry name" value="Ig_sub"/>
</dbReference>
<dbReference type="Gene3D" id="2.60.40.10">
    <property type="entry name" value="Immunoglobulins"/>
    <property type="match status" value="1"/>
</dbReference>
<name>A0A1A8ACQ1_NOTFU</name>
<dbReference type="InterPro" id="IPR000538">
    <property type="entry name" value="Link_dom"/>
</dbReference>
<evidence type="ECO:0000256" key="6">
    <source>
        <dbReference type="ARBA" id="ARBA00022737"/>
    </source>
</evidence>
<organism evidence="22">
    <name type="scientific">Nothobranchius furzeri</name>
    <name type="common">Turquoise killifish</name>
    <dbReference type="NCBI Taxonomy" id="105023"/>
    <lineage>
        <taxon>Eukaryota</taxon>
        <taxon>Metazoa</taxon>
        <taxon>Chordata</taxon>
        <taxon>Craniata</taxon>
        <taxon>Vertebrata</taxon>
        <taxon>Euteleostomi</taxon>
        <taxon>Actinopterygii</taxon>
        <taxon>Neopterygii</taxon>
        <taxon>Teleostei</taxon>
        <taxon>Neoteleostei</taxon>
        <taxon>Acanthomorphata</taxon>
        <taxon>Ovalentaria</taxon>
        <taxon>Atherinomorphae</taxon>
        <taxon>Cyprinodontiformes</taxon>
        <taxon>Nothobranchiidae</taxon>
        <taxon>Nothobranchius</taxon>
    </lineage>
</organism>
<feature type="domain" description="EGF-like" evidence="17">
    <location>
        <begin position="916"/>
        <end position="952"/>
    </location>
</feature>
<dbReference type="GO" id="GO:0045202">
    <property type="term" value="C:synapse"/>
    <property type="evidence" value="ECO:0007669"/>
    <property type="project" value="TreeGrafter"/>
</dbReference>
<dbReference type="Gene3D" id="2.10.25.10">
    <property type="entry name" value="Laminin"/>
    <property type="match status" value="2"/>
</dbReference>
<feature type="domain" description="Link" evidence="21">
    <location>
        <begin position="155"/>
        <end position="250"/>
    </location>
</feature>
<keyword evidence="4 13" id="KW-0768">Sushi</keyword>
<dbReference type="SMART" id="SM00181">
    <property type="entry name" value="EGF"/>
    <property type="match status" value="2"/>
</dbReference>
<dbReference type="PROSITE" id="PS00022">
    <property type="entry name" value="EGF_1"/>
    <property type="match status" value="2"/>
</dbReference>
<dbReference type="InterPro" id="IPR018378">
    <property type="entry name" value="C-type_lectin_CS"/>
</dbReference>
<feature type="domain" description="EGF-like" evidence="17">
    <location>
        <begin position="954"/>
        <end position="990"/>
    </location>
</feature>
<dbReference type="InterPro" id="IPR018097">
    <property type="entry name" value="EGF_Ca-bd_CS"/>
</dbReference>
<dbReference type="PANTHER" id="PTHR22804:SF24">
    <property type="entry name" value="NEUROCAN CORE PROTEIN"/>
    <property type="match status" value="1"/>
</dbReference>
<dbReference type="SMART" id="SM00034">
    <property type="entry name" value="CLECT"/>
    <property type="match status" value="1"/>
</dbReference>
<dbReference type="Gene3D" id="3.10.100.10">
    <property type="entry name" value="Mannose-Binding Protein A, subunit A"/>
    <property type="match status" value="3"/>
</dbReference>
<feature type="disulfide bond" evidence="14">
    <location>
        <begin position="299"/>
        <end position="320"/>
    </location>
</feature>
<feature type="disulfide bond" evidence="12">
    <location>
        <begin position="942"/>
        <end position="951"/>
    </location>
</feature>
<feature type="disulfide bond" evidence="13">
    <location>
        <begin position="1152"/>
        <end position="1179"/>
    </location>
</feature>
<dbReference type="InterPro" id="IPR050691">
    <property type="entry name" value="Hyaluronan_bind_Proteoglycan"/>
</dbReference>
<feature type="domain" description="Link" evidence="21">
    <location>
        <begin position="256"/>
        <end position="349"/>
    </location>
</feature>
<feature type="compositionally biased region" description="Polar residues" evidence="15">
    <location>
        <begin position="819"/>
        <end position="836"/>
    </location>
</feature>
<dbReference type="SMART" id="SM00179">
    <property type="entry name" value="EGF_CA"/>
    <property type="match status" value="2"/>
</dbReference>
<dbReference type="PROSITE" id="PS01187">
    <property type="entry name" value="EGF_CA"/>
    <property type="match status" value="1"/>
</dbReference>
<dbReference type="SMART" id="SM00032">
    <property type="entry name" value="CCP"/>
    <property type="match status" value="1"/>
</dbReference>
<dbReference type="PROSITE" id="PS00615">
    <property type="entry name" value="C_TYPE_LECTIN_1"/>
    <property type="match status" value="1"/>
</dbReference>
<feature type="compositionally biased region" description="Polar residues" evidence="15">
    <location>
        <begin position="585"/>
        <end position="601"/>
    </location>
</feature>
<keyword evidence="9 12" id="KW-1015">Disulfide bond</keyword>
<evidence type="ECO:0000259" key="21">
    <source>
        <dbReference type="PROSITE" id="PS50963"/>
    </source>
</evidence>
<dbReference type="SUPFAM" id="SSF57535">
    <property type="entry name" value="Complement control module/SCR domain"/>
    <property type="match status" value="1"/>
</dbReference>
<evidence type="ECO:0000256" key="3">
    <source>
        <dbReference type="ARBA" id="ARBA00022536"/>
    </source>
</evidence>
<dbReference type="FunFam" id="2.10.25.10:FF:000006">
    <property type="entry name" value="Versican core protein-like isoform 1"/>
    <property type="match status" value="1"/>
</dbReference>
<evidence type="ECO:0000256" key="15">
    <source>
        <dbReference type="SAM" id="MobiDB-lite"/>
    </source>
</evidence>
<feature type="compositionally biased region" description="Low complexity" evidence="15">
    <location>
        <begin position="702"/>
        <end position="711"/>
    </location>
</feature>
<feature type="region of interest" description="Disordered" evidence="15">
    <location>
        <begin position="544"/>
        <end position="905"/>
    </location>
</feature>
<dbReference type="PROSITE" id="PS50026">
    <property type="entry name" value="EGF_3"/>
    <property type="match status" value="2"/>
</dbReference>
<dbReference type="PROSITE" id="PS50835">
    <property type="entry name" value="IG_LIKE"/>
    <property type="match status" value="1"/>
</dbReference>
<dbReference type="PROSITE" id="PS50041">
    <property type="entry name" value="C_TYPE_LECTIN_2"/>
    <property type="match status" value="1"/>
</dbReference>
<feature type="domain" description="Ig-like" evidence="19">
    <location>
        <begin position="47"/>
        <end position="151"/>
    </location>
</feature>
<dbReference type="GO" id="GO:0007417">
    <property type="term" value="P:central nervous system development"/>
    <property type="evidence" value="ECO:0007669"/>
    <property type="project" value="TreeGrafter"/>
</dbReference>
<reference evidence="22" key="2">
    <citation type="submission" date="2016-06" db="EMBL/GenBank/DDBJ databases">
        <title>The genome of a short-lived fish provides insights into sex chromosome evolution and the genetic control of aging.</title>
        <authorList>
            <person name="Reichwald K."/>
            <person name="Felder M."/>
            <person name="Petzold A."/>
            <person name="Koch P."/>
            <person name="Groth M."/>
            <person name="Platzer M."/>
        </authorList>
    </citation>
    <scope>NUCLEOTIDE SEQUENCE</scope>
    <source>
        <tissue evidence="22">Brain</tissue>
    </source>
</reference>
<dbReference type="InterPro" id="IPR001304">
    <property type="entry name" value="C-type_lectin-like"/>
</dbReference>
<evidence type="ECO:0000256" key="8">
    <source>
        <dbReference type="ARBA" id="ARBA00022974"/>
    </source>
</evidence>
<dbReference type="Pfam" id="PF00193">
    <property type="entry name" value="Xlink"/>
    <property type="match status" value="2"/>
</dbReference>
<dbReference type="Pfam" id="PF00059">
    <property type="entry name" value="Lectin_C"/>
    <property type="match status" value="1"/>
</dbReference>
<feature type="compositionally biased region" description="Basic and acidic residues" evidence="15">
    <location>
        <begin position="681"/>
        <end position="691"/>
    </location>
</feature>
<dbReference type="FunFam" id="2.10.70.10:FF:000003">
    <property type="entry name" value="Versican core protein"/>
    <property type="match status" value="1"/>
</dbReference>
<dbReference type="PROSITE" id="PS00010">
    <property type="entry name" value="ASX_HYDROXYL"/>
    <property type="match status" value="1"/>
</dbReference>
<keyword evidence="8" id="KW-0654">Proteoglycan</keyword>
<dbReference type="PANTHER" id="PTHR22804">
    <property type="entry name" value="AGGRECAN/VERSICAN PROTEOGLYCAN"/>
    <property type="match status" value="1"/>
</dbReference>
<dbReference type="InterPro" id="IPR000152">
    <property type="entry name" value="EGF-type_Asp/Asn_hydroxyl_site"/>
</dbReference>
<dbReference type="GO" id="GO:0005540">
    <property type="term" value="F:hyaluronic acid binding"/>
    <property type="evidence" value="ECO:0007669"/>
    <property type="project" value="InterPro"/>
</dbReference>
<dbReference type="InterPro" id="IPR016186">
    <property type="entry name" value="C-type_lectin-like/link_sf"/>
</dbReference>
<dbReference type="InterPro" id="IPR001881">
    <property type="entry name" value="EGF-like_Ca-bd_dom"/>
</dbReference>
<dbReference type="CDD" id="cd00033">
    <property type="entry name" value="CCP"/>
    <property type="match status" value="1"/>
</dbReference>
<accession>A0A1A8ACQ1</accession>
<evidence type="ECO:0000313" key="22">
    <source>
        <dbReference type="EMBL" id="SBP52854.1"/>
    </source>
</evidence>
<evidence type="ECO:0000256" key="14">
    <source>
        <dbReference type="PROSITE-ProRule" id="PRU00323"/>
    </source>
</evidence>
<feature type="domain" description="C-type lectin" evidence="18">
    <location>
        <begin position="1003"/>
        <end position="1117"/>
    </location>
</feature>
<evidence type="ECO:0000259" key="17">
    <source>
        <dbReference type="PROSITE" id="PS50026"/>
    </source>
</evidence>
<dbReference type="InterPro" id="IPR016187">
    <property type="entry name" value="CTDL_fold"/>
</dbReference>
<dbReference type="InterPro" id="IPR035976">
    <property type="entry name" value="Sushi/SCR/CCP_sf"/>
</dbReference>
<comment type="subcellular location">
    <subcellularLocation>
        <location evidence="1">Secreted</location>
    </subcellularLocation>
</comment>
<dbReference type="Gene3D" id="2.10.70.10">
    <property type="entry name" value="Complement Module, domain 1"/>
    <property type="match status" value="1"/>
</dbReference>
<dbReference type="GO" id="GO:0001501">
    <property type="term" value="P:skeletal system development"/>
    <property type="evidence" value="ECO:0007669"/>
    <property type="project" value="TreeGrafter"/>
</dbReference>
<dbReference type="SMART" id="SM00445">
    <property type="entry name" value="LINK"/>
    <property type="match status" value="2"/>
</dbReference>
<dbReference type="AlphaFoldDB" id="A0A1A8ACQ1"/>
<dbReference type="SMART" id="SM00409">
    <property type="entry name" value="IG"/>
    <property type="match status" value="1"/>
</dbReference>
<dbReference type="Pfam" id="PF00008">
    <property type="entry name" value="EGF"/>
    <property type="match status" value="2"/>
</dbReference>
<dbReference type="FunFam" id="2.10.25.10:FF:000537">
    <property type="entry name" value="Notch 3"/>
    <property type="match status" value="1"/>
</dbReference>
<dbReference type="PRINTS" id="PR01265">
    <property type="entry name" value="LINKMODULE"/>
</dbReference>
<keyword evidence="6" id="KW-0677">Repeat</keyword>
<feature type="compositionally biased region" description="Basic and acidic residues" evidence="15">
    <location>
        <begin position="1205"/>
        <end position="1220"/>
    </location>
</feature>
<dbReference type="PROSITE" id="PS01186">
    <property type="entry name" value="EGF_2"/>
    <property type="match status" value="1"/>
</dbReference>
<evidence type="ECO:0000256" key="2">
    <source>
        <dbReference type="ARBA" id="ARBA00022525"/>
    </source>
</evidence>
<evidence type="ECO:0000259" key="18">
    <source>
        <dbReference type="PROSITE" id="PS50041"/>
    </source>
</evidence>
<dbReference type="GO" id="GO:0007155">
    <property type="term" value="P:cell adhesion"/>
    <property type="evidence" value="ECO:0007669"/>
    <property type="project" value="InterPro"/>
</dbReference>
<evidence type="ECO:0000256" key="10">
    <source>
        <dbReference type="ARBA" id="ARBA00023180"/>
    </source>
</evidence>
<dbReference type="InterPro" id="IPR013106">
    <property type="entry name" value="Ig_V-set"/>
</dbReference>
<proteinExistence type="predicted"/>
<feature type="compositionally biased region" description="Low complexity" evidence="15">
    <location>
        <begin position="738"/>
        <end position="818"/>
    </location>
</feature>
<comment type="caution">
    <text evidence="12">Lacks conserved residue(s) required for the propagation of feature annotation.</text>
</comment>
<gene>
    <name evidence="22" type="primary">NCANA</name>
</gene>
<feature type="compositionally biased region" description="Basic and acidic residues" evidence="15">
    <location>
        <begin position="639"/>
        <end position="655"/>
    </location>
</feature>
<keyword evidence="10" id="KW-0325">Glycoprotein</keyword>
<feature type="compositionally biased region" description="Polar residues" evidence="15">
    <location>
        <begin position="712"/>
        <end position="736"/>
    </location>
</feature>
<feature type="disulfide bond" evidence="14">
    <location>
        <begin position="201"/>
        <end position="222"/>
    </location>
</feature>
<dbReference type="EMBL" id="HADY01014369">
    <property type="protein sequence ID" value="SBP52854.1"/>
    <property type="molecule type" value="Transcribed_RNA"/>
</dbReference>
<evidence type="ECO:0000256" key="5">
    <source>
        <dbReference type="ARBA" id="ARBA00022729"/>
    </source>
</evidence>
<evidence type="ECO:0000256" key="7">
    <source>
        <dbReference type="ARBA" id="ARBA00022837"/>
    </source>
</evidence>
<evidence type="ECO:0000256" key="11">
    <source>
        <dbReference type="ARBA" id="ARBA00023319"/>
    </source>
</evidence>
<feature type="compositionally biased region" description="Low complexity" evidence="15">
    <location>
        <begin position="560"/>
        <end position="573"/>
    </location>
</feature>
<dbReference type="Pfam" id="PF00084">
    <property type="entry name" value="Sushi"/>
    <property type="match status" value="1"/>
</dbReference>
<feature type="chain" id="PRO_5008365553" evidence="16">
    <location>
        <begin position="28"/>
        <end position="1220"/>
    </location>
</feature>
<dbReference type="FunFam" id="3.10.100.10:FF:000002">
    <property type="entry name" value="Hyaluronan proteoglycan link protein 1"/>
    <property type="match status" value="2"/>
</dbReference>
<dbReference type="SUPFAM" id="SSF56436">
    <property type="entry name" value="C-type lectin-like"/>
    <property type="match status" value="3"/>
</dbReference>
<feature type="compositionally biased region" description="Low complexity" evidence="15">
    <location>
        <begin position="837"/>
        <end position="852"/>
    </location>
</feature>
<dbReference type="PROSITE" id="PS50923">
    <property type="entry name" value="SUSHI"/>
    <property type="match status" value="1"/>
</dbReference>
<dbReference type="GO" id="GO:0072534">
    <property type="term" value="C:perineuronal net"/>
    <property type="evidence" value="ECO:0007669"/>
    <property type="project" value="TreeGrafter"/>
</dbReference>
<evidence type="ECO:0000259" key="19">
    <source>
        <dbReference type="PROSITE" id="PS50835"/>
    </source>
</evidence>
<protein>
    <submittedName>
        <fullName evidence="22">Neurocan a</fullName>
    </submittedName>
</protein>
<evidence type="ECO:0000256" key="12">
    <source>
        <dbReference type="PROSITE-ProRule" id="PRU00076"/>
    </source>
</evidence>
<dbReference type="GO" id="GO:0010001">
    <property type="term" value="P:glial cell differentiation"/>
    <property type="evidence" value="ECO:0007669"/>
    <property type="project" value="TreeGrafter"/>
</dbReference>
<dbReference type="InterPro" id="IPR000436">
    <property type="entry name" value="Sushi_SCR_CCP_dom"/>
</dbReference>
<dbReference type="InterPro" id="IPR007110">
    <property type="entry name" value="Ig-like_dom"/>
</dbReference>
<evidence type="ECO:0000256" key="1">
    <source>
        <dbReference type="ARBA" id="ARBA00004613"/>
    </source>
</evidence>
<feature type="disulfide bond" evidence="13">
    <location>
        <begin position="1123"/>
        <end position="1166"/>
    </location>
</feature>
<keyword evidence="7" id="KW-0106">Calcium</keyword>
<dbReference type="SMART" id="SM00406">
    <property type="entry name" value="IGv"/>
    <property type="match status" value="1"/>
</dbReference>
<dbReference type="GO" id="GO:0005615">
    <property type="term" value="C:extracellular space"/>
    <property type="evidence" value="ECO:0007669"/>
    <property type="project" value="TreeGrafter"/>
</dbReference>
<feature type="domain" description="Sushi" evidence="20">
    <location>
        <begin position="1121"/>
        <end position="1181"/>
    </location>
</feature>
<feature type="signal peptide" evidence="16">
    <location>
        <begin position="1"/>
        <end position="27"/>
    </location>
</feature>
<dbReference type="CDD" id="cd03517">
    <property type="entry name" value="Link_domain_CSPGs_modules_1_3"/>
    <property type="match status" value="1"/>
</dbReference>
<dbReference type="InterPro" id="IPR036179">
    <property type="entry name" value="Ig-like_dom_sf"/>
</dbReference>
<dbReference type="FunFam" id="3.10.100.10:FF:000003">
    <property type="entry name" value="Versican core protein"/>
    <property type="match status" value="1"/>
</dbReference>